<evidence type="ECO:0000256" key="4">
    <source>
        <dbReference type="ARBA" id="ARBA00022729"/>
    </source>
</evidence>
<feature type="domain" description="Fibronectin type-III" evidence="11">
    <location>
        <begin position="78"/>
        <end position="174"/>
    </location>
</feature>
<feature type="domain" description="Fibronectin type-III" evidence="11">
    <location>
        <begin position="1"/>
        <end position="77"/>
    </location>
</feature>
<evidence type="ECO:0000256" key="5">
    <source>
        <dbReference type="ARBA" id="ARBA00022737"/>
    </source>
</evidence>
<keyword evidence="6 10" id="KW-1133">Transmembrane helix</keyword>
<evidence type="ECO:0000256" key="7">
    <source>
        <dbReference type="ARBA" id="ARBA00023136"/>
    </source>
</evidence>
<dbReference type="PROSITE" id="PS50853">
    <property type="entry name" value="FN3"/>
    <property type="match status" value="2"/>
</dbReference>
<keyword evidence="4" id="KW-0732">Signal</keyword>
<proteinExistence type="inferred from homology"/>
<dbReference type="GO" id="GO:0005886">
    <property type="term" value="C:plasma membrane"/>
    <property type="evidence" value="ECO:0007669"/>
    <property type="project" value="UniProtKB-ARBA"/>
</dbReference>
<dbReference type="EMBL" id="JAUZQC010000006">
    <property type="protein sequence ID" value="KAK5870003.1"/>
    <property type="molecule type" value="Genomic_DNA"/>
</dbReference>
<keyword evidence="8" id="KW-0675">Receptor</keyword>
<dbReference type="CDD" id="cd00063">
    <property type="entry name" value="FN3"/>
    <property type="match status" value="2"/>
</dbReference>
<evidence type="ECO:0000256" key="3">
    <source>
        <dbReference type="ARBA" id="ARBA00022692"/>
    </source>
</evidence>
<evidence type="ECO:0000259" key="11">
    <source>
        <dbReference type="PROSITE" id="PS50853"/>
    </source>
</evidence>
<dbReference type="SUPFAM" id="SSF49265">
    <property type="entry name" value="Fibronectin type III"/>
    <property type="match status" value="1"/>
</dbReference>
<evidence type="ECO:0000256" key="6">
    <source>
        <dbReference type="ARBA" id="ARBA00022989"/>
    </source>
</evidence>
<keyword evidence="3 10" id="KW-0812">Transmembrane</keyword>
<evidence type="ECO:0000256" key="8">
    <source>
        <dbReference type="ARBA" id="ARBA00023170"/>
    </source>
</evidence>
<reference evidence="12 13" key="2">
    <citation type="journal article" date="2023" name="Mol. Biol. Evol.">
        <title>Genomics of Secondarily Temperate Adaptation in the Only Non-Antarctic Icefish.</title>
        <authorList>
            <person name="Rivera-Colon A.G."/>
            <person name="Rayamajhi N."/>
            <person name="Minhas B.F."/>
            <person name="Madrigal G."/>
            <person name="Bilyk K.T."/>
            <person name="Yoon V."/>
            <person name="Hune M."/>
            <person name="Gregory S."/>
            <person name="Cheng C.H.C."/>
            <person name="Catchen J.M."/>
        </authorList>
    </citation>
    <scope>NUCLEOTIDE SEQUENCE [LARGE SCALE GENOMIC DNA]</scope>
    <source>
        <strain evidence="12">JMC-PN-2008</strain>
    </source>
</reference>
<dbReference type="Proteomes" id="UP001346869">
    <property type="component" value="Unassembled WGS sequence"/>
</dbReference>
<evidence type="ECO:0000256" key="10">
    <source>
        <dbReference type="SAM" id="Phobius"/>
    </source>
</evidence>
<evidence type="ECO:0000256" key="1">
    <source>
        <dbReference type="ARBA" id="ARBA00004479"/>
    </source>
</evidence>
<dbReference type="InterPro" id="IPR036116">
    <property type="entry name" value="FN3_sf"/>
</dbReference>
<evidence type="ECO:0000313" key="13">
    <source>
        <dbReference type="Proteomes" id="UP001346869"/>
    </source>
</evidence>
<gene>
    <name evidence="12" type="ORF">PBY51_024671</name>
</gene>
<organism evidence="12 13">
    <name type="scientific">Eleginops maclovinus</name>
    <name type="common">Patagonian blennie</name>
    <name type="synonym">Eleginus maclovinus</name>
    <dbReference type="NCBI Taxonomy" id="56733"/>
    <lineage>
        <taxon>Eukaryota</taxon>
        <taxon>Metazoa</taxon>
        <taxon>Chordata</taxon>
        <taxon>Craniata</taxon>
        <taxon>Vertebrata</taxon>
        <taxon>Euteleostomi</taxon>
        <taxon>Actinopterygii</taxon>
        <taxon>Neopterygii</taxon>
        <taxon>Teleostei</taxon>
        <taxon>Neoteleostei</taxon>
        <taxon>Acanthomorphata</taxon>
        <taxon>Eupercaria</taxon>
        <taxon>Perciformes</taxon>
        <taxon>Notothenioidei</taxon>
        <taxon>Eleginopidae</taxon>
        <taxon>Eleginops</taxon>
    </lineage>
</organism>
<dbReference type="InterPro" id="IPR003961">
    <property type="entry name" value="FN3_dom"/>
</dbReference>
<feature type="transmembrane region" description="Helical" evidence="10">
    <location>
        <begin position="176"/>
        <end position="197"/>
    </location>
</feature>
<name>A0AAN7XU88_ELEMC</name>
<accession>A0AAN7XU88</accession>
<dbReference type="InterPro" id="IPR052672">
    <property type="entry name" value="Type1_Cytokine_Rcpt_Type2"/>
</dbReference>
<keyword evidence="9" id="KW-0325">Glycoprotein</keyword>
<reference evidence="12 13" key="1">
    <citation type="journal article" date="2023" name="Genes (Basel)">
        <title>Chromosome-Level Genome Assembly and Circadian Gene Repertoire of the Patagonia Blennie Eleginops maclovinus-The Closest Ancestral Proxy of Antarctic Cryonotothenioids.</title>
        <authorList>
            <person name="Cheng C.C."/>
            <person name="Rivera-Colon A.G."/>
            <person name="Minhas B.F."/>
            <person name="Wilson L."/>
            <person name="Rayamajhi N."/>
            <person name="Vargas-Chacoff L."/>
            <person name="Catchen J.M."/>
        </authorList>
    </citation>
    <scope>NUCLEOTIDE SEQUENCE [LARGE SCALE GENOMIC DNA]</scope>
    <source>
        <strain evidence="12">JMC-PN-2008</strain>
    </source>
</reference>
<protein>
    <recommendedName>
        <fullName evidence="11">Fibronectin type-III domain-containing protein</fullName>
    </recommendedName>
</protein>
<dbReference type="Pfam" id="PF00041">
    <property type="entry name" value="fn3"/>
    <property type="match status" value="1"/>
</dbReference>
<dbReference type="PANTHER" id="PTHR48423:SF2">
    <property type="entry name" value="INTERLEUKIN-12 RECEPTOR SUBUNIT BETA-2"/>
    <property type="match status" value="1"/>
</dbReference>
<keyword evidence="13" id="KW-1185">Reference proteome</keyword>
<dbReference type="AlphaFoldDB" id="A0AAN7XU88"/>
<evidence type="ECO:0000313" key="12">
    <source>
        <dbReference type="EMBL" id="KAK5870003.1"/>
    </source>
</evidence>
<evidence type="ECO:0000256" key="2">
    <source>
        <dbReference type="ARBA" id="ARBA00008921"/>
    </source>
</evidence>
<comment type="similarity">
    <text evidence="2">Belongs to the type I cytokine receptor family. Type 2 subfamily.</text>
</comment>
<dbReference type="InterPro" id="IPR013783">
    <property type="entry name" value="Ig-like_fold"/>
</dbReference>
<dbReference type="Gene3D" id="2.60.40.10">
    <property type="entry name" value="Immunoglobulins"/>
    <property type="match status" value="2"/>
</dbReference>
<keyword evidence="5" id="KW-0677">Repeat</keyword>
<sequence>MDDKHWSTSGRKPLHYVLQWTTVPGADLQWQIVSKDQNNTLIRGLSAGVRYNVSLYAVTSRGVSAPSSRLVYSKEQKPASGPNLSVLVHKARRIWIQWDELPVDKQKGFITHYTIYLQMLDSSNTKLSVTVPGTGPRTKWLDCPEGVLAVQLSASTSAGEGQPGNRICSQPEYPTAGLLLVTVFIITLFLTIIANLMNWSCVRKRIKQKCISWGPAWLDENLPKLGNSNAIRLLKEFGSEPSFTSTLDDPPLSPISFISHEERDDVYPTIHVESSQVTLEGPTVDTPLLMSVTGTMLIDSQPEHVGYKPQIATLTLQQEEVNETEEERRDIPSSLDEDSCMLEGLLGGFLPRVEVEFTDPPPELNLSSFGSLLWPQTPEISVLNEGFLLGRRETENIVEADLPTLDLQQGEIMTPDTSDTCLSHYTEEVTLTGGYFPQAAAVSSPPRCDTQR</sequence>
<dbReference type="PANTHER" id="PTHR48423">
    <property type="entry name" value="INTERLEUKIN-27 RECEPTOR SUBUNIT ALPHA"/>
    <property type="match status" value="1"/>
</dbReference>
<evidence type="ECO:0000256" key="9">
    <source>
        <dbReference type="ARBA" id="ARBA00023180"/>
    </source>
</evidence>
<comment type="subcellular location">
    <subcellularLocation>
        <location evidence="1">Membrane</location>
        <topology evidence="1">Single-pass type I membrane protein</topology>
    </subcellularLocation>
</comment>
<comment type="caution">
    <text evidence="12">The sequence shown here is derived from an EMBL/GenBank/DDBJ whole genome shotgun (WGS) entry which is preliminary data.</text>
</comment>
<keyword evidence="7 10" id="KW-0472">Membrane</keyword>